<sequence>MTRTTPSGRRAVLAALAGAATLPWLAACGSRGPAPQQVDLGPITPWPAEAAALARRVDLQAVTASEVLQGTGLVYRLSYSDPYARRVYRDTRWAAPLPVLVATRLRQRIARAPVSAGADRSPAVALTLELEDCVQTFSSAGQSEVQLRLIGTVGDGLRRVFDRSAPAGADAAGAVRATSQIIDALAPEIAAWAASLPVR</sequence>
<proteinExistence type="predicted"/>
<protein>
    <submittedName>
        <fullName evidence="3">ABC-type transport auxiliary lipoprotein family protein</fullName>
    </submittedName>
</protein>
<evidence type="ECO:0000259" key="2">
    <source>
        <dbReference type="Pfam" id="PF03886"/>
    </source>
</evidence>
<feature type="chain" id="PRO_5045228927" evidence="1">
    <location>
        <begin position="27"/>
        <end position="199"/>
    </location>
</feature>
<dbReference type="Gene3D" id="3.40.50.10610">
    <property type="entry name" value="ABC-type transport auxiliary lipoprotein component"/>
    <property type="match status" value="1"/>
</dbReference>
<gene>
    <name evidence="3" type="ORF">N4261_19445</name>
</gene>
<organism evidence="3 4">
    <name type="scientific">Roseateles amylovorans</name>
    <dbReference type="NCBI Taxonomy" id="2978473"/>
    <lineage>
        <taxon>Bacteria</taxon>
        <taxon>Pseudomonadati</taxon>
        <taxon>Pseudomonadota</taxon>
        <taxon>Betaproteobacteria</taxon>
        <taxon>Burkholderiales</taxon>
        <taxon>Sphaerotilaceae</taxon>
        <taxon>Roseateles</taxon>
    </lineage>
</organism>
<feature type="domain" description="ABC-type transport auxiliary lipoprotein component" evidence="2">
    <location>
        <begin position="50"/>
        <end position="190"/>
    </location>
</feature>
<keyword evidence="1" id="KW-0732">Signal</keyword>
<accession>A0ABY6AVF1</accession>
<dbReference type="EMBL" id="CP104562">
    <property type="protein sequence ID" value="UXH77171.1"/>
    <property type="molecule type" value="Genomic_DNA"/>
</dbReference>
<dbReference type="PROSITE" id="PS51318">
    <property type="entry name" value="TAT"/>
    <property type="match status" value="1"/>
</dbReference>
<dbReference type="Pfam" id="PF03886">
    <property type="entry name" value="ABC_trans_aux"/>
    <property type="match status" value="1"/>
</dbReference>
<dbReference type="InterPro" id="IPR005586">
    <property type="entry name" value="ABC_trans_aux"/>
</dbReference>
<dbReference type="Proteomes" id="UP001064933">
    <property type="component" value="Chromosome"/>
</dbReference>
<evidence type="ECO:0000313" key="4">
    <source>
        <dbReference type="Proteomes" id="UP001064933"/>
    </source>
</evidence>
<dbReference type="PROSITE" id="PS51257">
    <property type="entry name" value="PROKAR_LIPOPROTEIN"/>
    <property type="match status" value="1"/>
</dbReference>
<keyword evidence="3" id="KW-0449">Lipoprotein</keyword>
<dbReference type="SUPFAM" id="SSF159594">
    <property type="entry name" value="XCC0632-like"/>
    <property type="match status" value="1"/>
</dbReference>
<evidence type="ECO:0000256" key="1">
    <source>
        <dbReference type="SAM" id="SignalP"/>
    </source>
</evidence>
<dbReference type="RefSeq" id="WP_261756915.1">
    <property type="nucleotide sequence ID" value="NZ_CP104562.2"/>
</dbReference>
<keyword evidence="4" id="KW-1185">Reference proteome</keyword>
<feature type="signal peptide" evidence="1">
    <location>
        <begin position="1"/>
        <end position="26"/>
    </location>
</feature>
<dbReference type="InterPro" id="IPR006311">
    <property type="entry name" value="TAT_signal"/>
</dbReference>
<reference evidence="3" key="1">
    <citation type="submission" date="2022-10" db="EMBL/GenBank/DDBJ databases">
        <title>Characterization and whole genome sequencing of a new Roseateles species, isolated from fresh water.</title>
        <authorList>
            <person name="Guliayeva D.Y."/>
            <person name="Akhremchuk A.E."/>
            <person name="Sikolenko M.A."/>
            <person name="Valentovich L.N."/>
            <person name="Sidarenka A.V."/>
        </authorList>
    </citation>
    <scope>NUCLEOTIDE SEQUENCE</scope>
    <source>
        <strain evidence="3">BIM B-1768</strain>
    </source>
</reference>
<evidence type="ECO:0000313" key="3">
    <source>
        <dbReference type="EMBL" id="UXH77171.1"/>
    </source>
</evidence>
<name>A0ABY6AVF1_9BURK</name>